<dbReference type="Proteomes" id="UP001208689">
    <property type="component" value="Chromosome"/>
</dbReference>
<sequence length="99" mass="11149">MNYVNISGLEVMDILKSKMHPILKYSLIDMGMIRDIIVEGKEVSLTIVWPTADFPNKDEIHQSILNSIENLGAKVSIGEILMSKEELTLYRKIEAGDIS</sequence>
<dbReference type="InterPro" id="IPR034904">
    <property type="entry name" value="FSCA_dom_sf"/>
</dbReference>
<dbReference type="EMBL" id="CP104013">
    <property type="protein sequence ID" value="UYP44083.1"/>
    <property type="molecule type" value="Genomic_DNA"/>
</dbReference>
<protein>
    <recommendedName>
        <fullName evidence="1">MIP18 family-like domain-containing protein</fullName>
    </recommendedName>
</protein>
<dbReference type="Gene3D" id="3.30.300.130">
    <property type="entry name" value="Fe-S cluster assembly (FSCA)"/>
    <property type="match status" value="1"/>
</dbReference>
<dbReference type="SUPFAM" id="SSF117916">
    <property type="entry name" value="Fe-S cluster assembly (FSCA) domain-like"/>
    <property type="match status" value="1"/>
</dbReference>
<name>A0ABY6HKP5_9ARCH</name>
<gene>
    <name evidence="2" type="ORF">NEF87_000368</name>
</gene>
<evidence type="ECO:0000313" key="2">
    <source>
        <dbReference type="EMBL" id="UYP44083.1"/>
    </source>
</evidence>
<evidence type="ECO:0000313" key="3">
    <source>
        <dbReference type="Proteomes" id="UP001208689"/>
    </source>
</evidence>
<organism evidence="2 3">
    <name type="scientific">Candidatus Lokiarchaeum ossiferum</name>
    <dbReference type="NCBI Taxonomy" id="2951803"/>
    <lineage>
        <taxon>Archaea</taxon>
        <taxon>Promethearchaeati</taxon>
        <taxon>Promethearchaeota</taxon>
        <taxon>Promethearchaeia</taxon>
        <taxon>Promethearchaeales</taxon>
        <taxon>Promethearchaeaceae</taxon>
        <taxon>Candidatus Lokiarchaeum</taxon>
    </lineage>
</organism>
<accession>A0ABY6HKP5</accession>
<evidence type="ECO:0000259" key="1">
    <source>
        <dbReference type="Pfam" id="PF01883"/>
    </source>
</evidence>
<dbReference type="Pfam" id="PF01883">
    <property type="entry name" value="FeS_assembly_P"/>
    <property type="match status" value="1"/>
</dbReference>
<dbReference type="InterPro" id="IPR002744">
    <property type="entry name" value="MIP18-like"/>
</dbReference>
<keyword evidence="3" id="KW-1185">Reference proteome</keyword>
<proteinExistence type="predicted"/>
<reference evidence="2" key="1">
    <citation type="submission" date="2022-09" db="EMBL/GenBank/DDBJ databases">
        <title>Actin cytoskeleton and complex cell architecture in an #Asgard archaeon.</title>
        <authorList>
            <person name="Ponce Toledo R.I."/>
            <person name="Schleper C."/>
            <person name="Rodrigues Oliveira T."/>
            <person name="Wollweber F."/>
            <person name="Xu J."/>
            <person name="Rittmann S."/>
            <person name="Klingl A."/>
            <person name="Pilhofer M."/>
        </authorList>
    </citation>
    <scope>NUCLEOTIDE SEQUENCE</scope>
    <source>
        <strain evidence="2">B-35</strain>
    </source>
</reference>
<feature type="domain" description="MIP18 family-like" evidence="1">
    <location>
        <begin position="10"/>
        <end position="76"/>
    </location>
</feature>